<dbReference type="EMBL" id="MVBO01000099">
    <property type="protein sequence ID" value="OZJ03190.1"/>
    <property type="molecule type" value="Genomic_DNA"/>
</dbReference>
<dbReference type="InterPro" id="IPR016024">
    <property type="entry name" value="ARM-type_fold"/>
</dbReference>
<organism evidence="4 5">
    <name type="scientific">Bifiguratus adelaidae</name>
    <dbReference type="NCBI Taxonomy" id="1938954"/>
    <lineage>
        <taxon>Eukaryota</taxon>
        <taxon>Fungi</taxon>
        <taxon>Fungi incertae sedis</taxon>
        <taxon>Mucoromycota</taxon>
        <taxon>Mucoromycotina</taxon>
        <taxon>Endogonomycetes</taxon>
        <taxon>Endogonales</taxon>
        <taxon>Endogonales incertae sedis</taxon>
        <taxon>Bifiguratus</taxon>
    </lineage>
</organism>
<dbReference type="OrthoDB" id="10253476at2759"/>
<evidence type="ECO:0000313" key="5">
    <source>
        <dbReference type="Proteomes" id="UP000242875"/>
    </source>
</evidence>
<evidence type="ECO:0000313" key="4">
    <source>
        <dbReference type="EMBL" id="OZJ03190.1"/>
    </source>
</evidence>
<dbReference type="GO" id="GO:0048487">
    <property type="term" value="F:beta-tubulin binding"/>
    <property type="evidence" value="ECO:0007669"/>
    <property type="project" value="InterPro"/>
</dbReference>
<name>A0A261XXU7_9FUNG</name>
<evidence type="ECO:0000259" key="3">
    <source>
        <dbReference type="Pfam" id="PF25767"/>
    </source>
</evidence>
<feature type="domain" description="Tubulin-folding cofactor D C-terminal" evidence="2">
    <location>
        <begin position="892"/>
        <end position="1076"/>
    </location>
</feature>
<gene>
    <name evidence="4" type="ORF">BZG36_03316</name>
</gene>
<proteinExistence type="predicted"/>
<reference evidence="4 5" key="1">
    <citation type="journal article" date="2017" name="Mycologia">
        <title>Bifiguratus adelaidae, gen. et sp. nov., a new member of Mucoromycotina in endophytic and soil-dwelling habitats.</title>
        <authorList>
            <person name="Torres-Cruz T.J."/>
            <person name="Billingsley Tobias T.L."/>
            <person name="Almatruk M."/>
            <person name="Hesse C."/>
            <person name="Kuske C.R."/>
            <person name="Desiro A."/>
            <person name="Benucci G.M."/>
            <person name="Bonito G."/>
            <person name="Stajich J.E."/>
            <person name="Dunlap C."/>
            <person name="Arnold A.E."/>
            <person name="Porras-Alfaro A."/>
        </authorList>
    </citation>
    <scope>NUCLEOTIDE SEQUENCE [LARGE SCALE GENOMIC DNA]</scope>
    <source>
        <strain evidence="4 5">AZ0501</strain>
    </source>
</reference>
<dbReference type="GO" id="GO:0007021">
    <property type="term" value="P:tubulin complex assembly"/>
    <property type="evidence" value="ECO:0007669"/>
    <property type="project" value="InterPro"/>
</dbReference>
<dbReference type="Pfam" id="PF25767">
    <property type="entry name" value="ARM_TBCD_2nd"/>
    <property type="match status" value="1"/>
</dbReference>
<dbReference type="InterPro" id="IPR011989">
    <property type="entry name" value="ARM-like"/>
</dbReference>
<evidence type="ECO:0000256" key="1">
    <source>
        <dbReference type="ARBA" id="ARBA00023186"/>
    </source>
</evidence>
<comment type="caution">
    <text evidence="4">The sequence shown here is derived from an EMBL/GenBank/DDBJ whole genome shotgun (WGS) entry which is preliminary data.</text>
</comment>
<dbReference type="AlphaFoldDB" id="A0A261XXU7"/>
<dbReference type="Gene3D" id="1.25.10.10">
    <property type="entry name" value="Leucine-rich Repeat Variant"/>
    <property type="match status" value="2"/>
</dbReference>
<dbReference type="PANTHER" id="PTHR12658:SF0">
    <property type="entry name" value="TUBULIN-SPECIFIC CHAPERONE D"/>
    <property type="match status" value="1"/>
</dbReference>
<accession>A0A261XXU7</accession>
<dbReference type="SUPFAM" id="SSF48371">
    <property type="entry name" value="ARM repeat"/>
    <property type="match status" value="2"/>
</dbReference>
<dbReference type="PANTHER" id="PTHR12658">
    <property type="entry name" value="BETA-TUBULIN COFACTOR D"/>
    <property type="match status" value="1"/>
</dbReference>
<keyword evidence="1" id="KW-0143">Chaperone</keyword>
<keyword evidence="5" id="KW-1185">Reference proteome</keyword>
<sequence>MLAFSEGVVDDDAVGQQLTHFRVAEEFEHSINKLLALDETSNAESEAIVEDLITKLNFYQEQPHLLDPHLEVIVRPIVLNVRQRILRSPSNANNIQDVNRTRLELYFRYLYILCKVRGSKTIVQFFTHEVSDLEPFTSFYLSHATNSTWETRYICLIWLSLIYIIPFDLAKVDSEARLENRGKIPIVEKLLDRAKSCLLSSGREQSAAAILISRMLSRKDISEIYLSDYIIWTATKLKDSNDVFLVTGVLSSLCELCAYAPREMLLNPKYNISSTLLSTRILETFKHHAVARKLFSKLVQRVGLTLLRPRSMPRFLRGTRSLEAYLSTVESADRQSEKFYADQDQDDNAEVPEEIEVVVDILLTSLCDKDTIVRWSAAKGLARICQRLPAVFADEIIQSVLALFHDNLIALNDEALDIASVSDQTWHGACLALAEMIRRGSMSVANLGESMPFILRALKFDQKKGSHSIGTHVRDAACYVCWCLARAYDKSDLTPFTSQLSTNLVVVSCYDRDINIRRAASAAYQEHVGRLGLFPHGIQIVQIADYFAVGNRARSFEQVSVEIAQYEEYTHSLVEHLVNVSSVHWDKQMRQLSARTLGLLTAIDPQVAKRHLPRLSRLTKGTDLNSLHGSLLAVGEISLTLSRSQLSHPPIDLIKEIAAIVTGLDNYILDTFGSENIREASCHLVDCLSRSAWPKELFKNSLNDWRQLIKTSLIRKEESVRKCAVTALQTLVESHSISSEDVGELISMTELSRPAVERRGAVSALGVLPYAQLREWMQPALDALIASSRYRTKLEENDAEAKRNAIEAIIVIIKHLNSQTREVIPLEIFHMLTDHLLEVMDDYSVDQRGDVGSWSREAAMKAMLSIVQIVWTQEDSQQNDNTYVPDAFLCNMVGALLKQGVERIDRTRQCAGEALSALLLVHKESEGAAFYPNIPHRPDLAAVMPRNINWQSPAEVFSKMVPLLAIGQYRTQLLTGLIISAGGLTEALVRHSSVSLLNYIASLSSSTSPSLETILMCILDIFQSHSKKDRVSIPVLEVLGMLFENGTMSRWEDSERLDQMFRLTVLEGTKSKDPRKLGAVIKVLTGLGSLSDPNLTRKCTRQLLAYLCHPYPRIRSITADQLYFYFSTIDDNEGIMEAETWLLNTNW</sequence>
<protein>
    <submittedName>
        <fullName evidence="4">Uncharacterized protein</fullName>
    </submittedName>
</protein>
<dbReference type="InterPro" id="IPR022577">
    <property type="entry name" value="TBCD_C"/>
</dbReference>
<dbReference type="InterPro" id="IPR033162">
    <property type="entry name" value="TBCD"/>
</dbReference>
<dbReference type="GO" id="GO:0000226">
    <property type="term" value="P:microtubule cytoskeleton organization"/>
    <property type="evidence" value="ECO:0007669"/>
    <property type="project" value="TreeGrafter"/>
</dbReference>
<dbReference type="InterPro" id="IPR058033">
    <property type="entry name" value="ARM_TBCD_2nd"/>
</dbReference>
<dbReference type="GO" id="GO:0005096">
    <property type="term" value="F:GTPase activator activity"/>
    <property type="evidence" value="ECO:0007669"/>
    <property type="project" value="InterPro"/>
</dbReference>
<feature type="domain" description="Tubulin-folding cofactor D ARM repeats" evidence="3">
    <location>
        <begin position="291"/>
        <end position="538"/>
    </location>
</feature>
<dbReference type="Pfam" id="PF23579">
    <property type="entry name" value="ARM_TBCD"/>
    <property type="match status" value="1"/>
</dbReference>
<dbReference type="Proteomes" id="UP000242875">
    <property type="component" value="Unassembled WGS sequence"/>
</dbReference>
<evidence type="ECO:0000259" key="2">
    <source>
        <dbReference type="Pfam" id="PF12612"/>
    </source>
</evidence>
<dbReference type="GO" id="GO:0007023">
    <property type="term" value="P:post-chaperonin tubulin folding pathway"/>
    <property type="evidence" value="ECO:0007669"/>
    <property type="project" value="InterPro"/>
</dbReference>
<dbReference type="Pfam" id="PF12612">
    <property type="entry name" value="TFCD_C"/>
    <property type="match status" value="1"/>
</dbReference>